<name>A0A7W8E3R0_9BACT</name>
<gene>
    <name evidence="9" type="ORF">HDF16_002962</name>
</gene>
<accession>A0A7W8E3R0</accession>
<evidence type="ECO:0000256" key="2">
    <source>
        <dbReference type="ARBA" id="ARBA00010581"/>
    </source>
</evidence>
<evidence type="ECO:0000256" key="5">
    <source>
        <dbReference type="ARBA" id="ARBA00023136"/>
    </source>
</evidence>
<organism evidence="9 10">
    <name type="scientific">Granulicella aggregans</name>
    <dbReference type="NCBI Taxonomy" id="474949"/>
    <lineage>
        <taxon>Bacteria</taxon>
        <taxon>Pseudomonadati</taxon>
        <taxon>Acidobacteriota</taxon>
        <taxon>Terriglobia</taxon>
        <taxon>Terriglobales</taxon>
        <taxon>Acidobacteriaceae</taxon>
        <taxon>Granulicella</taxon>
    </lineage>
</organism>
<dbReference type="GO" id="GO:0019646">
    <property type="term" value="P:aerobic electron transport chain"/>
    <property type="evidence" value="ECO:0007669"/>
    <property type="project" value="InterPro"/>
</dbReference>
<feature type="transmembrane region" description="Helical" evidence="7">
    <location>
        <begin position="40"/>
        <end position="63"/>
    </location>
</feature>
<dbReference type="InterPro" id="IPR000298">
    <property type="entry name" value="Cyt_c_oxidase-like_su3"/>
</dbReference>
<evidence type="ECO:0000256" key="1">
    <source>
        <dbReference type="ARBA" id="ARBA00004141"/>
    </source>
</evidence>
<dbReference type="PANTHER" id="PTHR11403">
    <property type="entry name" value="CYTOCHROME C OXIDASE SUBUNIT III"/>
    <property type="match status" value="1"/>
</dbReference>
<dbReference type="CDD" id="cd02862">
    <property type="entry name" value="NorE_like"/>
    <property type="match status" value="1"/>
</dbReference>
<feature type="transmembrane region" description="Helical" evidence="7">
    <location>
        <begin position="228"/>
        <end position="247"/>
    </location>
</feature>
<evidence type="ECO:0000313" key="9">
    <source>
        <dbReference type="EMBL" id="MBB5058248.1"/>
    </source>
</evidence>
<feature type="transmembrane region" description="Helical" evidence="7">
    <location>
        <begin position="84"/>
        <end position="104"/>
    </location>
</feature>
<dbReference type="Pfam" id="PF00510">
    <property type="entry name" value="COX3"/>
    <property type="match status" value="1"/>
</dbReference>
<dbReference type="InterPro" id="IPR024791">
    <property type="entry name" value="Cyt_c/ubiquinol_Oxase_su3"/>
</dbReference>
<feature type="transmembrane region" description="Helical" evidence="7">
    <location>
        <begin position="180"/>
        <end position="208"/>
    </location>
</feature>
<keyword evidence="5 7" id="KW-0472">Membrane</keyword>
<comment type="subcellular location">
    <subcellularLocation>
        <location evidence="6">Cell membrane</location>
        <topology evidence="6">Multi-pass membrane protein</topology>
    </subcellularLocation>
    <subcellularLocation>
        <location evidence="1">Membrane</location>
        <topology evidence="1">Multi-pass membrane protein</topology>
    </subcellularLocation>
</comment>
<evidence type="ECO:0000256" key="4">
    <source>
        <dbReference type="ARBA" id="ARBA00022989"/>
    </source>
</evidence>
<dbReference type="AlphaFoldDB" id="A0A7W8E3R0"/>
<dbReference type="EMBL" id="JACHIP010000004">
    <property type="protein sequence ID" value="MBB5058248.1"/>
    <property type="molecule type" value="Genomic_DNA"/>
</dbReference>
<dbReference type="PANTHER" id="PTHR11403:SF6">
    <property type="entry name" value="NITRIC OXIDE REDUCTASE SUBUNIT E"/>
    <property type="match status" value="1"/>
</dbReference>
<evidence type="ECO:0000256" key="3">
    <source>
        <dbReference type="ARBA" id="ARBA00022692"/>
    </source>
</evidence>
<feature type="transmembrane region" description="Helical" evidence="7">
    <location>
        <begin position="110"/>
        <end position="129"/>
    </location>
</feature>
<dbReference type="InterPro" id="IPR035973">
    <property type="entry name" value="Cyt_c_oxidase_su3-like_sf"/>
</dbReference>
<dbReference type="RefSeq" id="WP_184217773.1">
    <property type="nucleotide sequence ID" value="NZ_JACHIP010000004.1"/>
</dbReference>
<evidence type="ECO:0000256" key="6">
    <source>
        <dbReference type="RuleBase" id="RU003376"/>
    </source>
</evidence>
<dbReference type="InterPro" id="IPR013833">
    <property type="entry name" value="Cyt_c_oxidase_su3_a-hlx"/>
</dbReference>
<dbReference type="GO" id="GO:0004129">
    <property type="term" value="F:cytochrome-c oxidase activity"/>
    <property type="evidence" value="ECO:0007669"/>
    <property type="project" value="InterPro"/>
</dbReference>
<dbReference type="PROSITE" id="PS50253">
    <property type="entry name" value="COX3"/>
    <property type="match status" value="1"/>
</dbReference>
<keyword evidence="10" id="KW-1185">Reference proteome</keyword>
<feature type="domain" description="Heme-copper oxidase subunit III family profile" evidence="8">
    <location>
        <begin position="40"/>
        <end position="249"/>
    </location>
</feature>
<evidence type="ECO:0000313" key="10">
    <source>
        <dbReference type="Proteomes" id="UP000540989"/>
    </source>
</evidence>
<reference evidence="9 10" key="1">
    <citation type="submission" date="2020-08" db="EMBL/GenBank/DDBJ databases">
        <title>Genomic Encyclopedia of Type Strains, Phase IV (KMG-V): Genome sequencing to study the core and pangenomes of soil and plant-associated prokaryotes.</title>
        <authorList>
            <person name="Whitman W."/>
        </authorList>
    </citation>
    <scope>NUCLEOTIDE SEQUENCE [LARGE SCALE GENOMIC DNA]</scope>
    <source>
        <strain evidence="9 10">M8UP14</strain>
    </source>
</reference>
<keyword evidence="3 6" id="KW-0812">Transmembrane</keyword>
<dbReference type="Gene3D" id="1.20.120.80">
    <property type="entry name" value="Cytochrome c oxidase, subunit III, four-helix bundle"/>
    <property type="match status" value="1"/>
</dbReference>
<comment type="caution">
    <text evidence="9">The sequence shown here is derived from an EMBL/GenBank/DDBJ whole genome shotgun (WGS) entry which is preliminary data.</text>
</comment>
<sequence length="253" mass="29394">MDNAIATHPHEHAEHHEHVALPQHRHHFETEQQQREAGSFGMWLFLLTEIMFFGGMFFAYLLYRNWYNPAFVAASNQLNVKEGAINTVILIASGFFMALGVWAAEVRKQKLLVIFLVLTTIFGFAFLGVKADEYHEKYEKHHIPGASFDIREFVNPPIDAKTGQPDQKPMSPDMAQKTQLFFFLYFAMTGMHAFHMILGLGILFWLIWRANRGEFSAGYVAPIENFGLYWHFVDIVWLFLFPLLYLINRHPLK</sequence>
<evidence type="ECO:0000256" key="7">
    <source>
        <dbReference type="SAM" id="Phobius"/>
    </source>
</evidence>
<dbReference type="SUPFAM" id="SSF81452">
    <property type="entry name" value="Cytochrome c oxidase subunit III-like"/>
    <property type="match status" value="1"/>
</dbReference>
<comment type="similarity">
    <text evidence="2 6">Belongs to the cytochrome c oxidase subunit 3 family.</text>
</comment>
<keyword evidence="4 7" id="KW-1133">Transmembrane helix</keyword>
<dbReference type="Proteomes" id="UP000540989">
    <property type="component" value="Unassembled WGS sequence"/>
</dbReference>
<proteinExistence type="inferred from homology"/>
<protein>
    <submittedName>
        <fullName evidence="9">Cytochrome c oxidase subunit 3</fullName>
    </submittedName>
</protein>
<dbReference type="GO" id="GO:0005886">
    <property type="term" value="C:plasma membrane"/>
    <property type="evidence" value="ECO:0007669"/>
    <property type="project" value="UniProtKB-SubCell"/>
</dbReference>
<evidence type="ECO:0000259" key="8">
    <source>
        <dbReference type="PROSITE" id="PS50253"/>
    </source>
</evidence>